<evidence type="ECO:0000313" key="3">
    <source>
        <dbReference type="Proteomes" id="UP000241048"/>
    </source>
</evidence>
<sequence>MQAGKSSIQFEHPPIITSAASIVGQTEGEGPLASFFDRVEPDPTFGKKSWEEAESELQRQTVQKCLDKAGRQAADVNCLFAGDLLGQIVATSFGVESFDIPFFGLYGACSTMGEAMILGAMAAGAGYADRVLALASSHFASAERQFRFPLAYGNQRPQSTTWTVTGCGCVMIEGNEKNEGKDGRRAKENASESLKNAGQEKLHPKFQPCISAATPGKIVDMQMRDSMNMGAAMAVAAVDTILQNFRDFNRKPSDYDRIITGDLGMVGKEILLDFMREAGQDISSIHMDCGIEMFDPKTQDTHSGGSGCGCSAAVLCGYILPKIQVGEWKRVLFVPTGALLSQISFNEGQNVPGIAHGVVLEGKESFGE</sequence>
<dbReference type="InterPro" id="IPR010894">
    <property type="entry name" value="SpoVAD"/>
</dbReference>
<dbReference type="Pfam" id="PF07451">
    <property type="entry name" value="SpoVAD"/>
    <property type="match status" value="1"/>
</dbReference>
<keyword evidence="3" id="KW-1185">Reference proteome</keyword>
<organism evidence="2 3">
    <name type="scientific">Clostridium fessum</name>
    <dbReference type="NCBI Taxonomy" id="2126740"/>
    <lineage>
        <taxon>Bacteria</taxon>
        <taxon>Bacillati</taxon>
        <taxon>Bacillota</taxon>
        <taxon>Clostridia</taxon>
        <taxon>Eubacteriales</taxon>
        <taxon>Clostridiaceae</taxon>
        <taxon>Clostridium</taxon>
    </lineage>
</organism>
<evidence type="ECO:0000256" key="1">
    <source>
        <dbReference type="SAM" id="MobiDB-lite"/>
    </source>
</evidence>
<dbReference type="RefSeq" id="WP_107001538.1">
    <property type="nucleotide sequence ID" value="NZ_JAQDZI010000007.1"/>
</dbReference>
<dbReference type="EMBL" id="PYLO01000005">
    <property type="protein sequence ID" value="PST36104.1"/>
    <property type="molecule type" value="Genomic_DNA"/>
</dbReference>
<proteinExistence type="predicted"/>
<accession>A0A2T3FLF3</accession>
<feature type="compositionally biased region" description="Basic and acidic residues" evidence="1">
    <location>
        <begin position="178"/>
        <end position="190"/>
    </location>
</feature>
<dbReference type="InterPro" id="IPR016039">
    <property type="entry name" value="Thiolase-like"/>
</dbReference>
<dbReference type="Gene3D" id="3.40.47.40">
    <property type="entry name" value="Stage V sporulation protein AD"/>
    <property type="match status" value="1"/>
</dbReference>
<dbReference type="AlphaFoldDB" id="A0A2T3FLF3"/>
<feature type="region of interest" description="Disordered" evidence="1">
    <location>
        <begin position="178"/>
        <end position="198"/>
    </location>
</feature>
<dbReference type="InterPro" id="IPR038369">
    <property type="entry name" value="SpoVAD_sf"/>
</dbReference>
<comment type="caution">
    <text evidence="2">The sequence shown here is derived from an EMBL/GenBank/DDBJ whole genome shotgun (WGS) entry which is preliminary data.</text>
</comment>
<dbReference type="NCBIfam" id="NF006160">
    <property type="entry name" value="PRK08304.1"/>
    <property type="match status" value="1"/>
</dbReference>
<dbReference type="Proteomes" id="UP000241048">
    <property type="component" value="Unassembled WGS sequence"/>
</dbReference>
<name>A0A2T3FLF3_9CLOT</name>
<reference evidence="2 3" key="1">
    <citation type="submission" date="2018-03" db="EMBL/GenBank/DDBJ databases">
        <title>Lachnoclostridium SNUG30386 gen.nov., sp.nov., isolated from human faeces.</title>
        <authorList>
            <person name="Seo B."/>
            <person name="Jeon K."/>
            <person name="Ko G."/>
        </authorList>
    </citation>
    <scope>NUCLEOTIDE SEQUENCE [LARGE SCALE GENOMIC DNA]</scope>
    <source>
        <strain evidence="2 3">SNUG30386</strain>
    </source>
</reference>
<evidence type="ECO:0000313" key="2">
    <source>
        <dbReference type="EMBL" id="PST36104.1"/>
    </source>
</evidence>
<gene>
    <name evidence="2" type="ORF">C7U56_12735</name>
</gene>
<dbReference type="SUPFAM" id="SSF53901">
    <property type="entry name" value="Thiolase-like"/>
    <property type="match status" value="1"/>
</dbReference>
<dbReference type="PIRSF" id="PIRSF011570">
    <property type="entry name" value="SpoVAD"/>
    <property type="match status" value="1"/>
</dbReference>
<dbReference type="GO" id="GO:0016746">
    <property type="term" value="F:acyltransferase activity"/>
    <property type="evidence" value="ECO:0007669"/>
    <property type="project" value="InterPro"/>
</dbReference>
<protein>
    <submittedName>
        <fullName evidence="2">Stage V sporulation protein AD</fullName>
    </submittedName>
</protein>